<protein>
    <submittedName>
        <fullName evidence="1">Uncharacterized protein</fullName>
    </submittedName>
</protein>
<dbReference type="AlphaFoldDB" id="A0A561E3V2"/>
<gene>
    <name evidence="1" type="ORF">BKA23_2651</name>
</gene>
<proteinExistence type="predicted"/>
<evidence type="ECO:0000313" key="1">
    <source>
        <dbReference type="EMBL" id="TWE10295.1"/>
    </source>
</evidence>
<sequence>MTVPTAVEIDAVCHPVIVVAAPLIPTMARVGERYPAAVVVAGT</sequence>
<organism evidence="1 2">
    <name type="scientific">Rudaeicoccus suwonensis</name>
    <dbReference type="NCBI Taxonomy" id="657409"/>
    <lineage>
        <taxon>Bacteria</taxon>
        <taxon>Bacillati</taxon>
        <taxon>Actinomycetota</taxon>
        <taxon>Actinomycetes</taxon>
        <taxon>Micrococcales</taxon>
        <taxon>Dermacoccaceae</taxon>
        <taxon>Rudaeicoccus</taxon>
    </lineage>
</organism>
<evidence type="ECO:0000313" key="2">
    <source>
        <dbReference type="Proteomes" id="UP000318297"/>
    </source>
</evidence>
<name>A0A561E3V2_9MICO</name>
<reference evidence="1 2" key="1">
    <citation type="submission" date="2019-06" db="EMBL/GenBank/DDBJ databases">
        <title>Sequencing the genomes of 1000 actinobacteria strains.</title>
        <authorList>
            <person name="Klenk H.-P."/>
        </authorList>
    </citation>
    <scope>NUCLEOTIDE SEQUENCE [LARGE SCALE GENOMIC DNA]</scope>
    <source>
        <strain evidence="1 2">DSM 19560</strain>
    </source>
</reference>
<keyword evidence="2" id="KW-1185">Reference proteome</keyword>
<comment type="caution">
    <text evidence="1">The sequence shown here is derived from an EMBL/GenBank/DDBJ whole genome shotgun (WGS) entry which is preliminary data.</text>
</comment>
<dbReference type="EMBL" id="VIVQ01000002">
    <property type="protein sequence ID" value="TWE10295.1"/>
    <property type="molecule type" value="Genomic_DNA"/>
</dbReference>
<accession>A0A561E3V2</accession>
<dbReference type="Proteomes" id="UP000318297">
    <property type="component" value="Unassembled WGS sequence"/>
</dbReference>